<dbReference type="InterPro" id="IPR029039">
    <property type="entry name" value="Flavoprotein-like_sf"/>
</dbReference>
<dbReference type="InterPro" id="IPR008254">
    <property type="entry name" value="Flavodoxin/NO_synth"/>
</dbReference>
<dbReference type="eggNOG" id="COG0426">
    <property type="taxonomic scope" value="Bacteria"/>
</dbReference>
<dbReference type="Pfam" id="PF00258">
    <property type="entry name" value="Flavodoxin_1"/>
    <property type="match status" value="1"/>
</dbReference>
<dbReference type="Proteomes" id="UP000181976">
    <property type="component" value="Unassembled WGS sequence"/>
</dbReference>
<dbReference type="InterPro" id="IPR001279">
    <property type="entry name" value="Metallo-B-lactamas"/>
</dbReference>
<dbReference type="Pfam" id="PF19583">
    <property type="entry name" value="ODP"/>
    <property type="match status" value="1"/>
</dbReference>
<dbReference type="EMBL" id="FONA01000012">
    <property type="protein sequence ID" value="SFE51486.1"/>
    <property type="molecule type" value="Genomic_DNA"/>
</dbReference>
<evidence type="ECO:0000259" key="2">
    <source>
        <dbReference type="PROSITE" id="PS50902"/>
    </source>
</evidence>
<dbReference type="PANTHER" id="PTHR43717">
    <property type="entry name" value="ANAEROBIC NITRIC OXIDE REDUCTASE FLAVORUBREDOXIN"/>
    <property type="match status" value="1"/>
</dbReference>
<dbReference type="CDD" id="cd07709">
    <property type="entry name" value="flavodiiron_proteins_MBL-fold"/>
    <property type="match status" value="1"/>
</dbReference>
<dbReference type="GO" id="GO:0016491">
    <property type="term" value="F:oxidoreductase activity"/>
    <property type="evidence" value="ECO:0007669"/>
    <property type="project" value="InterPro"/>
</dbReference>
<dbReference type="InterPro" id="IPR016440">
    <property type="entry name" value="Rubredoxin-O_OxRdtase"/>
</dbReference>
<dbReference type="InterPro" id="IPR036866">
    <property type="entry name" value="RibonucZ/Hydroxyglut_hydro"/>
</dbReference>
<dbReference type="SUPFAM" id="SSF56281">
    <property type="entry name" value="Metallo-hydrolase/oxidoreductase"/>
    <property type="match status" value="1"/>
</dbReference>
<reference evidence="3 4" key="1">
    <citation type="submission" date="2016-10" db="EMBL/GenBank/DDBJ databases">
        <authorList>
            <person name="de Groot N.N."/>
        </authorList>
    </citation>
    <scope>NUCLEOTIDE SEQUENCE [LARGE SCALE GENOMIC DNA]</scope>
    <source>
        <strain evidence="3 4">DSM 19012</strain>
    </source>
</reference>
<dbReference type="SMART" id="SM00849">
    <property type="entry name" value="Lactamase_B"/>
    <property type="match status" value="1"/>
</dbReference>
<name>A0A1I2B5Z1_9BACT</name>
<dbReference type="Gene3D" id="3.60.15.10">
    <property type="entry name" value="Ribonuclease Z/Hydroxyacylglutathione hydrolase-like"/>
    <property type="match status" value="1"/>
</dbReference>
<comment type="similarity">
    <text evidence="1">In the N-terminal section; belongs to the zinc metallo-hydrolase group 3 family.</text>
</comment>
<dbReference type="GO" id="GO:0046872">
    <property type="term" value="F:metal ion binding"/>
    <property type="evidence" value="ECO:0007669"/>
    <property type="project" value="InterPro"/>
</dbReference>
<protein>
    <submittedName>
        <fullName evidence="3">Flavorubredoxin</fullName>
    </submittedName>
</protein>
<dbReference type="FunCoup" id="A0A1I2B5Z1">
    <property type="interactions" value="94"/>
</dbReference>
<proteinExistence type="inferred from homology"/>
<dbReference type="STRING" id="385682.SAMN05444380_112103"/>
<dbReference type="RefSeq" id="WP_010526872.1">
    <property type="nucleotide sequence ID" value="NZ_AFSL01000022.1"/>
</dbReference>
<evidence type="ECO:0000313" key="3">
    <source>
        <dbReference type="EMBL" id="SFE51486.1"/>
    </source>
</evidence>
<dbReference type="OrthoDB" id="9807946at2"/>
<dbReference type="PIRSF" id="PIRSF005243">
    <property type="entry name" value="ROO"/>
    <property type="match status" value="1"/>
</dbReference>
<dbReference type="AlphaFoldDB" id="A0A1I2B5Z1"/>
<gene>
    <name evidence="3" type="ORF">SAMN05444380_112103</name>
</gene>
<sequence>MYQPIKLSDEIFYVGVNDRRTNLFENMWPLPRGVAYNSYLINDDKIALIDTVEIGQVEKFIKKIQSIIGDKKIDYLIINHMEPDHAGSISIIRNLYPEIQIVGNKKTLPMIEGFFGFNDHLLEIKEGDELDLGNHKLQFYMAPMVHWPETMVTYESTQKILFSADAFGSFGTLDGAIFDDEMDFSYFHDEMRRYYSNIVGKYGSPVQKALEKLGGLDINIIASAHGPVIRKHIEEVIDLYHQWSRFETEEGVVIAYASMYGNTEEMVEVTARVLAEEGIKNIRIYDVSKTHSSFIISDIFKFKGVVLASPTYNNGLHPNMEALVNKLQHMGVKNHYLGILGSFTWAGTATKRLQEFGESLKWEIIDQPVEEKHALKQTKYEECRILGKHLADKLKNDSK</sequence>
<dbReference type="InterPro" id="IPR045761">
    <property type="entry name" value="ODP_dom"/>
</dbReference>
<evidence type="ECO:0000256" key="1">
    <source>
        <dbReference type="ARBA" id="ARBA00007121"/>
    </source>
</evidence>
<dbReference type="PROSITE" id="PS50902">
    <property type="entry name" value="FLAVODOXIN_LIKE"/>
    <property type="match status" value="1"/>
</dbReference>
<accession>A0A1I2B5Z1</accession>
<keyword evidence="4" id="KW-1185">Reference proteome</keyword>
<dbReference type="SUPFAM" id="SSF52218">
    <property type="entry name" value="Flavoproteins"/>
    <property type="match status" value="1"/>
</dbReference>
<dbReference type="GO" id="GO:0010181">
    <property type="term" value="F:FMN binding"/>
    <property type="evidence" value="ECO:0007669"/>
    <property type="project" value="InterPro"/>
</dbReference>
<dbReference type="PANTHER" id="PTHR43717:SF1">
    <property type="entry name" value="ANAEROBIC NITRIC OXIDE REDUCTASE FLAVORUBREDOXIN"/>
    <property type="match status" value="1"/>
</dbReference>
<dbReference type="InParanoid" id="A0A1I2B5Z1"/>
<evidence type="ECO:0000313" key="4">
    <source>
        <dbReference type="Proteomes" id="UP000181976"/>
    </source>
</evidence>
<organism evidence="3 4">
    <name type="scientific">Thermophagus xiamenensis</name>
    <dbReference type="NCBI Taxonomy" id="385682"/>
    <lineage>
        <taxon>Bacteria</taxon>
        <taxon>Pseudomonadati</taxon>
        <taxon>Bacteroidota</taxon>
        <taxon>Bacteroidia</taxon>
        <taxon>Marinilabiliales</taxon>
        <taxon>Marinilabiliaceae</taxon>
        <taxon>Thermophagus</taxon>
    </lineage>
</organism>
<feature type="domain" description="Flavodoxin-like" evidence="2">
    <location>
        <begin position="252"/>
        <end position="399"/>
    </location>
</feature>
<dbReference type="Gene3D" id="3.40.50.360">
    <property type="match status" value="1"/>
</dbReference>
<dbReference type="GO" id="GO:0009055">
    <property type="term" value="F:electron transfer activity"/>
    <property type="evidence" value="ECO:0007669"/>
    <property type="project" value="InterPro"/>
</dbReference>